<reference evidence="8" key="1">
    <citation type="submission" date="2024-03" db="EMBL/GenBank/DDBJ databases">
        <title>Chitinophaga horti sp. nov., isolated from garden soil.</title>
        <authorList>
            <person name="Lee D.S."/>
            <person name="Han D.M."/>
            <person name="Baek J.H."/>
            <person name="Choi D.G."/>
            <person name="Jeon J.H."/>
            <person name="Jeon C.O."/>
        </authorList>
    </citation>
    <scope>NUCLEOTIDE SEQUENCE [LARGE SCALE GENOMIC DNA]</scope>
    <source>
        <strain evidence="8">GPA1</strain>
    </source>
</reference>
<dbReference type="Gene3D" id="2.70.98.10">
    <property type="match status" value="1"/>
</dbReference>
<feature type="domain" description="Glycosyl hydrolase family 92 N-terminal" evidence="6">
    <location>
        <begin position="34"/>
        <end position="293"/>
    </location>
</feature>
<organism evidence="7 8">
    <name type="scientific">Chitinophaga pollutisoli</name>
    <dbReference type="NCBI Taxonomy" id="3133966"/>
    <lineage>
        <taxon>Bacteria</taxon>
        <taxon>Pseudomonadati</taxon>
        <taxon>Bacteroidota</taxon>
        <taxon>Chitinophagia</taxon>
        <taxon>Chitinophagales</taxon>
        <taxon>Chitinophagaceae</taxon>
        <taxon>Chitinophaga</taxon>
    </lineage>
</organism>
<evidence type="ECO:0000256" key="4">
    <source>
        <dbReference type="SAM" id="SignalP"/>
    </source>
</evidence>
<dbReference type="Gene3D" id="3.30.2080.10">
    <property type="entry name" value="GH92 mannosidase domain"/>
    <property type="match status" value="1"/>
</dbReference>
<feature type="signal peptide" evidence="4">
    <location>
        <begin position="1"/>
        <end position="28"/>
    </location>
</feature>
<accession>A0ABZ2YUG8</accession>
<feature type="domain" description="Glycosyl hydrolase family 92" evidence="5">
    <location>
        <begin position="300"/>
        <end position="764"/>
    </location>
</feature>
<dbReference type="RefSeq" id="WP_341837938.1">
    <property type="nucleotide sequence ID" value="NZ_CP149822.1"/>
</dbReference>
<comment type="subunit">
    <text evidence="2">Monomer.</text>
</comment>
<dbReference type="Gene3D" id="1.20.1050.60">
    <property type="entry name" value="alpha-1,2-mannosidase"/>
    <property type="match status" value="1"/>
</dbReference>
<dbReference type="NCBIfam" id="TIGR01180">
    <property type="entry name" value="aman2_put"/>
    <property type="match status" value="1"/>
</dbReference>
<dbReference type="InterPro" id="IPR014718">
    <property type="entry name" value="GH-type_carb-bd"/>
</dbReference>
<dbReference type="SUPFAM" id="SSF48208">
    <property type="entry name" value="Six-hairpin glycosidases"/>
    <property type="match status" value="1"/>
</dbReference>
<evidence type="ECO:0000313" key="7">
    <source>
        <dbReference type="EMBL" id="WZN43118.1"/>
    </source>
</evidence>
<dbReference type="Pfam" id="PF07971">
    <property type="entry name" value="Glyco_hydro_92"/>
    <property type="match status" value="1"/>
</dbReference>
<gene>
    <name evidence="7" type="ORF">WJU16_08740</name>
</gene>
<dbReference type="InterPro" id="IPR008928">
    <property type="entry name" value="6-hairpin_glycosidase_sf"/>
</dbReference>
<dbReference type="InterPro" id="IPR050883">
    <property type="entry name" value="PNGase"/>
</dbReference>
<dbReference type="InterPro" id="IPR005887">
    <property type="entry name" value="GH92_a_mannosidase_put"/>
</dbReference>
<keyword evidence="7" id="KW-0378">Hydrolase</keyword>
<comment type="cofactor">
    <cofactor evidence="1">
        <name>Ca(2+)</name>
        <dbReference type="ChEBI" id="CHEBI:29108"/>
    </cofactor>
</comment>
<dbReference type="EC" id="3.2.1.-" evidence="7"/>
<keyword evidence="8" id="KW-1185">Reference proteome</keyword>
<evidence type="ECO:0000256" key="1">
    <source>
        <dbReference type="ARBA" id="ARBA00001913"/>
    </source>
</evidence>
<evidence type="ECO:0000259" key="5">
    <source>
        <dbReference type="Pfam" id="PF07971"/>
    </source>
</evidence>
<evidence type="ECO:0000259" key="6">
    <source>
        <dbReference type="Pfam" id="PF17678"/>
    </source>
</evidence>
<dbReference type="Pfam" id="PF17678">
    <property type="entry name" value="Glyco_hydro_92N"/>
    <property type="match status" value="1"/>
</dbReference>
<name>A0ABZ2YUG8_9BACT</name>
<dbReference type="EMBL" id="CP149822">
    <property type="protein sequence ID" value="WZN43118.1"/>
    <property type="molecule type" value="Genomic_DNA"/>
</dbReference>
<feature type="chain" id="PRO_5047471987" evidence="4">
    <location>
        <begin position="29"/>
        <end position="769"/>
    </location>
</feature>
<dbReference type="Proteomes" id="UP001485459">
    <property type="component" value="Chromosome"/>
</dbReference>
<keyword evidence="3" id="KW-0106">Calcium</keyword>
<proteinExistence type="predicted"/>
<protein>
    <submittedName>
        <fullName evidence="7">GH92 family glycosyl hydrolase</fullName>
        <ecNumber evidence="7">3.2.1.-</ecNumber>
    </submittedName>
</protein>
<dbReference type="Gene3D" id="1.20.1610.10">
    <property type="entry name" value="alpha-1,2-mannosidases domains"/>
    <property type="match status" value="1"/>
</dbReference>
<dbReference type="InterPro" id="IPR041371">
    <property type="entry name" value="GH92_N"/>
</dbReference>
<dbReference type="PANTHER" id="PTHR12143">
    <property type="entry name" value="PEPTIDE N-GLYCANASE PNGASE -RELATED"/>
    <property type="match status" value="1"/>
</dbReference>
<evidence type="ECO:0000256" key="3">
    <source>
        <dbReference type="ARBA" id="ARBA00022837"/>
    </source>
</evidence>
<sequence>MKELINSSIQMRLFSTCLALLAPAVLMAQDPARYVRPIIGTAKMGHTYPGATVPFGMVQLSPDTDTIPYEMNGKYNPDVYRYCAGYQYADPTITGFSHTHFSGTGHSDLGDFLLMPANGPVQLNPGTADHPENGYRSRFSHQNETAEPAYYKVLLNDHHITAELTATNRTGMHRYTFSSGDNPHIVLDLMANLYNYTNKNVWTFVRVENDTLITGYRQTNGWARTRTLYFAMTFSKPIRRYGHQNIANDVYRGFWRKFNQTENFPEMAGRQLRAWFGFDAQPGEAVTVKMALSPVSTEGAVNNLRAENPGWDFDAVRRQGRDAWNRELSKVKAEMPDEDGLVNFYTALYHTYLGPTTYADADGQYRGIDQNNHRAEGWTNYSTFSLWDTYRALHPLFNILQPTRNADMVRSMLEHYNQSVHKMLPVWSHQGNENWCMIGYHSVSVIADAIMKGNIKGYDAMQALEACAATARYKPYDGIGYYMQLGYVPEDKNSSSVSKTLEYAYDDWCIAQVAKKLGRNDLFTEFAKRAENYRNVYDASTGFMRPRMSDGTFRREFDVLSTHGQGYIEGNAWNYSLYVPHAPAEMIALMGGKKQFTGHLDSLFTMHLPDAFFAETEDITREGIIGNYVHGNEPAHHAAYLYNWTDAPWKTQERVRMIIEKMYKPTPDGLGGNDDCGQMSAWYLFTALGFYPVCPGSTEYALGSPTVVSADIRLENGRTFSVKTVNQGAKNVYVKKAVLNGRPLDRFITHNDIMNGGTLVFHMSAKPVK</sequence>
<dbReference type="GO" id="GO:0016798">
    <property type="term" value="F:hydrolase activity, acting on glycosyl bonds"/>
    <property type="evidence" value="ECO:0007669"/>
    <property type="project" value="UniProtKB-KW"/>
</dbReference>
<keyword evidence="4" id="KW-0732">Signal</keyword>
<evidence type="ECO:0000256" key="2">
    <source>
        <dbReference type="ARBA" id="ARBA00011245"/>
    </source>
</evidence>
<keyword evidence="7" id="KW-0326">Glycosidase</keyword>
<evidence type="ECO:0000313" key="8">
    <source>
        <dbReference type="Proteomes" id="UP001485459"/>
    </source>
</evidence>
<dbReference type="InterPro" id="IPR012939">
    <property type="entry name" value="Glyco_hydro_92"/>
</dbReference>
<dbReference type="PANTHER" id="PTHR12143:SF39">
    <property type="entry name" value="SECRETED PROTEIN"/>
    <property type="match status" value="1"/>
</dbReference>